<reference evidence="2" key="1">
    <citation type="journal article" date="2023" name="Front. Plant Sci.">
        <title>Chromosomal-level genome assembly of Melastoma candidum provides insights into trichome evolution.</title>
        <authorList>
            <person name="Zhong Y."/>
            <person name="Wu W."/>
            <person name="Sun C."/>
            <person name="Zou P."/>
            <person name="Liu Y."/>
            <person name="Dai S."/>
            <person name="Zhou R."/>
        </authorList>
    </citation>
    <scope>NUCLEOTIDE SEQUENCE [LARGE SCALE GENOMIC DNA]</scope>
</reference>
<protein>
    <submittedName>
        <fullName evidence="1">Uncharacterized protein</fullName>
    </submittedName>
</protein>
<keyword evidence="2" id="KW-1185">Reference proteome</keyword>
<organism evidence="1 2">
    <name type="scientific">Melastoma candidum</name>
    <dbReference type="NCBI Taxonomy" id="119954"/>
    <lineage>
        <taxon>Eukaryota</taxon>
        <taxon>Viridiplantae</taxon>
        <taxon>Streptophyta</taxon>
        <taxon>Embryophyta</taxon>
        <taxon>Tracheophyta</taxon>
        <taxon>Spermatophyta</taxon>
        <taxon>Magnoliopsida</taxon>
        <taxon>eudicotyledons</taxon>
        <taxon>Gunneridae</taxon>
        <taxon>Pentapetalae</taxon>
        <taxon>rosids</taxon>
        <taxon>malvids</taxon>
        <taxon>Myrtales</taxon>
        <taxon>Melastomataceae</taxon>
        <taxon>Melastomatoideae</taxon>
        <taxon>Melastomateae</taxon>
        <taxon>Melastoma</taxon>
    </lineage>
</organism>
<name>A0ACB9QVJ9_9MYRT</name>
<dbReference type="Proteomes" id="UP001057402">
    <property type="component" value="Chromosome 5"/>
</dbReference>
<dbReference type="EMBL" id="CM042884">
    <property type="protein sequence ID" value="KAI4370693.1"/>
    <property type="molecule type" value="Genomic_DNA"/>
</dbReference>
<gene>
    <name evidence="1" type="ORF">MLD38_019013</name>
</gene>
<evidence type="ECO:0000313" key="2">
    <source>
        <dbReference type="Proteomes" id="UP001057402"/>
    </source>
</evidence>
<accession>A0ACB9QVJ9</accession>
<proteinExistence type="predicted"/>
<comment type="caution">
    <text evidence="1">The sequence shown here is derived from an EMBL/GenBank/DDBJ whole genome shotgun (WGS) entry which is preliminary data.</text>
</comment>
<evidence type="ECO:0000313" key="1">
    <source>
        <dbReference type="EMBL" id="KAI4370693.1"/>
    </source>
</evidence>
<sequence>MLGFLYARPPALTNPSFFYHHTLRRHHLHFVRLKHPSSSLSPPPPSPPSISNLILPSLGGFFGPPRPGEGSWNVSWDARPARWLHRPYSAWLLFSVCGFAYDPDSLVLAEQDEVLVSSRDVDGKSSRVEVAAEEPVTDKDKSADYRVTGVLADGRCLFRAIAHSACLRKGEEAPDDHRQRELADELRAQVVEELIKRREETEWFIEGDFDAYIKRIQEPYVWGGEPELLMASHVLKTPIWVYMIERSSGSLANIAKYGEEYKKDEGETPINILFHGYGHYEILDSMPERN</sequence>